<dbReference type="Gene3D" id="1.10.10.10">
    <property type="entry name" value="Winged helix-like DNA-binding domain superfamily/Winged helix DNA-binding domain"/>
    <property type="match status" value="1"/>
</dbReference>
<dbReference type="GO" id="GO:0000428">
    <property type="term" value="C:DNA-directed RNA polymerase complex"/>
    <property type="evidence" value="ECO:0007669"/>
    <property type="project" value="UniProtKB-KW"/>
</dbReference>
<dbReference type="InterPro" id="IPR013325">
    <property type="entry name" value="RNA_pol_sigma_r2"/>
</dbReference>
<dbReference type="NCBIfam" id="TIGR02937">
    <property type="entry name" value="sigma70-ECF"/>
    <property type="match status" value="1"/>
</dbReference>
<dbReference type="KEGG" id="maqu:Maq22A_2p42490"/>
<evidence type="ECO:0000313" key="8">
    <source>
        <dbReference type="EMBL" id="BAQ50229.1"/>
    </source>
</evidence>
<dbReference type="PATRIC" id="fig|270351.10.peg.7412"/>
<dbReference type="PANTHER" id="PTHR43133">
    <property type="entry name" value="RNA POLYMERASE ECF-TYPE SIGMA FACTO"/>
    <property type="match status" value="1"/>
</dbReference>
<keyword evidence="8" id="KW-0240">DNA-directed RNA polymerase</keyword>
<gene>
    <name evidence="8" type="primary">rpoE</name>
    <name evidence="8" type="ORF">Maq22A_2p42490</name>
</gene>
<dbReference type="GO" id="GO:0003677">
    <property type="term" value="F:DNA binding"/>
    <property type="evidence" value="ECO:0007669"/>
    <property type="project" value="UniProtKB-KW"/>
</dbReference>
<feature type="domain" description="RNA polymerase sigma-70 region 2" evidence="6">
    <location>
        <begin position="37"/>
        <end position="94"/>
    </location>
</feature>
<evidence type="ECO:0000256" key="4">
    <source>
        <dbReference type="ARBA" id="ARBA00023125"/>
    </source>
</evidence>
<keyword evidence="2" id="KW-0805">Transcription regulation</keyword>
<dbReference type="Pfam" id="PF04542">
    <property type="entry name" value="Sigma70_r2"/>
    <property type="match status" value="1"/>
</dbReference>
<evidence type="ECO:0000259" key="6">
    <source>
        <dbReference type="Pfam" id="PF04542"/>
    </source>
</evidence>
<dbReference type="SUPFAM" id="SSF88659">
    <property type="entry name" value="Sigma3 and sigma4 domains of RNA polymerase sigma factors"/>
    <property type="match status" value="1"/>
</dbReference>
<dbReference type="InterPro" id="IPR014284">
    <property type="entry name" value="RNA_pol_sigma-70_dom"/>
</dbReference>
<evidence type="ECO:0000256" key="3">
    <source>
        <dbReference type="ARBA" id="ARBA00023082"/>
    </source>
</evidence>
<evidence type="ECO:0000256" key="2">
    <source>
        <dbReference type="ARBA" id="ARBA00023015"/>
    </source>
</evidence>
<dbReference type="InterPro" id="IPR013249">
    <property type="entry name" value="RNA_pol_sigma70_r4_t2"/>
</dbReference>
<keyword evidence="4" id="KW-0238">DNA-binding</keyword>
<dbReference type="RefSeq" id="WP_236993804.1">
    <property type="nucleotide sequence ID" value="NZ_AP014706.1"/>
</dbReference>
<keyword evidence="5" id="KW-0804">Transcription</keyword>
<dbReference type="InterPro" id="IPR036388">
    <property type="entry name" value="WH-like_DNA-bd_sf"/>
</dbReference>
<sequence length="184" mass="20474">MTLSEPDLTAAMTAALNGRAEAYQVALSAIAALVRTRVRRRVSGDFADVEDIVQETLLSIHLKRGTWDPSRPLIPWVHAIADHKLIDWMRRRGRHNRLIANGIDFETLAETTPMPEQDLVGVDLERHLAMLSPREQHVVRGLAVEGLSVRDVATALDMQEGAVRVALHRGLKRLAAAARQEDRS</sequence>
<keyword evidence="8" id="KW-0614">Plasmid</keyword>
<proteinExistence type="inferred from homology"/>
<evidence type="ECO:0000313" key="9">
    <source>
        <dbReference type="Proteomes" id="UP000061432"/>
    </source>
</evidence>
<dbReference type="GO" id="GO:0006352">
    <property type="term" value="P:DNA-templated transcription initiation"/>
    <property type="evidence" value="ECO:0007669"/>
    <property type="project" value="InterPro"/>
</dbReference>
<keyword evidence="3" id="KW-0731">Sigma factor</keyword>
<reference evidence="8 9" key="1">
    <citation type="journal article" date="2015" name="Genome Announc.">
        <title>Complete Genome Sequence of Methylobacterium aquaticum Strain 22A, Isolated from Racomitrium japonicum Moss.</title>
        <authorList>
            <person name="Tani A."/>
            <person name="Ogura Y."/>
            <person name="Hayashi T."/>
            <person name="Kimbara K."/>
        </authorList>
    </citation>
    <scope>NUCLEOTIDE SEQUENCE [LARGE SCALE GENOMIC DNA]</scope>
    <source>
        <strain evidence="8 9">MA-22A</strain>
        <plasmid evidence="9">Plasmid pMaq22A_2p DNA</plasmid>
    </source>
</reference>
<dbReference type="SUPFAM" id="SSF88946">
    <property type="entry name" value="Sigma2 domain of RNA polymerase sigma factors"/>
    <property type="match status" value="1"/>
</dbReference>
<feature type="domain" description="RNA polymerase sigma factor 70 region 4 type 2" evidence="7">
    <location>
        <begin position="124"/>
        <end position="174"/>
    </location>
</feature>
<evidence type="ECO:0000256" key="1">
    <source>
        <dbReference type="ARBA" id="ARBA00010641"/>
    </source>
</evidence>
<dbReference type="Pfam" id="PF08281">
    <property type="entry name" value="Sigma70_r4_2"/>
    <property type="match status" value="1"/>
</dbReference>
<dbReference type="GO" id="GO:0016987">
    <property type="term" value="F:sigma factor activity"/>
    <property type="evidence" value="ECO:0007669"/>
    <property type="project" value="UniProtKB-KW"/>
</dbReference>
<comment type="similarity">
    <text evidence="1">Belongs to the sigma-70 factor family. ECF subfamily.</text>
</comment>
<dbReference type="InterPro" id="IPR013324">
    <property type="entry name" value="RNA_pol_sigma_r3/r4-like"/>
</dbReference>
<organism evidence="8 9">
    <name type="scientific">Methylobacterium aquaticum</name>
    <dbReference type="NCBI Taxonomy" id="270351"/>
    <lineage>
        <taxon>Bacteria</taxon>
        <taxon>Pseudomonadati</taxon>
        <taxon>Pseudomonadota</taxon>
        <taxon>Alphaproteobacteria</taxon>
        <taxon>Hyphomicrobiales</taxon>
        <taxon>Methylobacteriaceae</taxon>
        <taxon>Methylobacterium</taxon>
    </lineage>
</organism>
<evidence type="ECO:0000259" key="7">
    <source>
        <dbReference type="Pfam" id="PF08281"/>
    </source>
</evidence>
<dbReference type="InterPro" id="IPR007627">
    <property type="entry name" value="RNA_pol_sigma70_r2"/>
</dbReference>
<dbReference type="AlphaFoldDB" id="A0A0C6FXF4"/>
<protein>
    <submittedName>
        <fullName evidence="8">DNA-directed RNA polymerase specialized sigma subunit, sigma24 homolog</fullName>
    </submittedName>
</protein>
<reference evidence="9" key="2">
    <citation type="submission" date="2015-01" db="EMBL/GenBank/DDBJ databases">
        <title>Complete genome sequence of Methylobacterium aquaticum strain 22A.</title>
        <authorList>
            <person name="Tani A."/>
            <person name="Ogura Y."/>
            <person name="Hayashi T."/>
        </authorList>
    </citation>
    <scope>NUCLEOTIDE SEQUENCE [LARGE SCALE GENOMIC DNA]</scope>
    <source>
        <strain evidence="9">MA-22A</strain>
        <plasmid evidence="9">Plasmid pMaq22A_2p DNA</plasmid>
    </source>
</reference>
<name>A0A0C6FXF4_9HYPH</name>
<evidence type="ECO:0000256" key="5">
    <source>
        <dbReference type="ARBA" id="ARBA00023163"/>
    </source>
</evidence>
<dbReference type="Gene3D" id="1.10.1740.10">
    <property type="match status" value="1"/>
</dbReference>
<dbReference type="PANTHER" id="PTHR43133:SF58">
    <property type="entry name" value="ECF RNA POLYMERASE SIGMA FACTOR SIGD"/>
    <property type="match status" value="1"/>
</dbReference>
<dbReference type="Proteomes" id="UP000061432">
    <property type="component" value="Plasmid pMaq22A_2p"/>
</dbReference>
<geneLocation type="plasmid" evidence="9">
    <name>pMaq22A_2p DNA</name>
</geneLocation>
<accession>A0A0C6FXF4</accession>
<dbReference type="InterPro" id="IPR039425">
    <property type="entry name" value="RNA_pol_sigma-70-like"/>
</dbReference>
<dbReference type="EMBL" id="AP014706">
    <property type="protein sequence ID" value="BAQ50229.1"/>
    <property type="molecule type" value="Genomic_DNA"/>
</dbReference>